<proteinExistence type="predicted"/>
<gene>
    <name evidence="1" type="ORF">LCGC14_0732650</name>
</gene>
<dbReference type="EMBL" id="LAZR01001701">
    <property type="protein sequence ID" value="KKN40512.1"/>
    <property type="molecule type" value="Genomic_DNA"/>
</dbReference>
<comment type="caution">
    <text evidence="1">The sequence shown here is derived from an EMBL/GenBank/DDBJ whole genome shotgun (WGS) entry which is preliminary data.</text>
</comment>
<organism evidence="1">
    <name type="scientific">marine sediment metagenome</name>
    <dbReference type="NCBI Taxonomy" id="412755"/>
    <lineage>
        <taxon>unclassified sequences</taxon>
        <taxon>metagenomes</taxon>
        <taxon>ecological metagenomes</taxon>
    </lineage>
</organism>
<sequence length="130" mass="15173">MFEIQCDNCGEELTIDDKATIDEYMKDMDYLADDKGKVVEASIQQYLIYSCSLCDKTYNFTYKDWEARYRKVIAQQVMEVRKQQMFSTEIDPQTIDPDNGLEYCGQCSGYAEDGNCFVDIIKQCTIRKEK</sequence>
<accession>A0A0F9QU38</accession>
<reference evidence="1" key="1">
    <citation type="journal article" date="2015" name="Nature">
        <title>Complex archaea that bridge the gap between prokaryotes and eukaryotes.</title>
        <authorList>
            <person name="Spang A."/>
            <person name="Saw J.H."/>
            <person name="Jorgensen S.L."/>
            <person name="Zaremba-Niedzwiedzka K."/>
            <person name="Martijn J."/>
            <person name="Lind A.E."/>
            <person name="van Eijk R."/>
            <person name="Schleper C."/>
            <person name="Guy L."/>
            <person name="Ettema T.J."/>
        </authorList>
    </citation>
    <scope>NUCLEOTIDE SEQUENCE</scope>
</reference>
<evidence type="ECO:0000313" key="1">
    <source>
        <dbReference type="EMBL" id="KKN40512.1"/>
    </source>
</evidence>
<protein>
    <submittedName>
        <fullName evidence="1">Uncharacterized protein</fullName>
    </submittedName>
</protein>
<name>A0A0F9QU38_9ZZZZ</name>
<dbReference type="AlphaFoldDB" id="A0A0F9QU38"/>